<evidence type="ECO:0000256" key="3">
    <source>
        <dbReference type="SAM" id="SignalP"/>
    </source>
</evidence>
<proteinExistence type="predicted"/>
<dbReference type="Proteomes" id="UP001152759">
    <property type="component" value="Chromosome 6"/>
</dbReference>
<dbReference type="KEGG" id="btab:109030104"/>
<keyword evidence="3" id="KW-0732">Signal</keyword>
<gene>
    <name evidence="4" type="ORF">BEMITA_LOCUS10941</name>
</gene>
<keyword evidence="2" id="KW-0472">Membrane</keyword>
<feature type="compositionally biased region" description="Low complexity" evidence="1">
    <location>
        <begin position="61"/>
        <end position="75"/>
    </location>
</feature>
<reference evidence="4" key="1">
    <citation type="submission" date="2021-12" db="EMBL/GenBank/DDBJ databases">
        <authorList>
            <person name="King R."/>
        </authorList>
    </citation>
    <scope>NUCLEOTIDE SEQUENCE</scope>
</reference>
<sequence length="441" mass="48345">MTLHLWSHWFWITCITFVLTLNAVAETIDDSSQEEISPGPVHFGSHNSDLDSKELEPPEHSSTSSLISSGAGTISQSNSDAREAKSISYLNMRLSAADSSEFPARSKPEFLPTPIKAWSEPSSTEIITTYSHDSYLIDETSNTSTSTHAIPDRNTVAYSVDSFNATEASQNPYSSSTEPVTSSGPFVTISKININKVHKNKIPEEKILKKNATNSINGITLKKILASNKTKQQQVQSNSSAEAVNSMNTSLSTSEFKDVDHTSYQNDSPATENKTTLLNHTTEAAHGLIPVVQPSNIVPVVPVKNETDDDLLFGSNETSASFNRSAENASFSTLNERIVAPDETTLSSFNIIVIVVISATVVALTGLIGAVSFVMYRRYRWNKPQTLSDKCSNADSSGYIDDSTLRENSEEMYSLDNDSFLNSLEAMTIQNYWTDVKHTKL</sequence>
<dbReference type="AlphaFoldDB" id="A0A9P0AE00"/>
<keyword evidence="5" id="KW-1185">Reference proteome</keyword>
<evidence type="ECO:0000256" key="2">
    <source>
        <dbReference type="SAM" id="Phobius"/>
    </source>
</evidence>
<feature type="signal peptide" evidence="3">
    <location>
        <begin position="1"/>
        <end position="25"/>
    </location>
</feature>
<name>A0A9P0AE00_BEMTA</name>
<accession>A0A9P0AE00</accession>
<protein>
    <submittedName>
        <fullName evidence="4">Uncharacterized protein</fullName>
    </submittedName>
</protein>
<feature type="compositionally biased region" description="Basic and acidic residues" evidence="1">
    <location>
        <begin position="48"/>
        <end position="59"/>
    </location>
</feature>
<feature type="transmembrane region" description="Helical" evidence="2">
    <location>
        <begin position="351"/>
        <end position="376"/>
    </location>
</feature>
<keyword evidence="2" id="KW-1133">Transmembrane helix</keyword>
<feature type="chain" id="PRO_5040462339" evidence="3">
    <location>
        <begin position="26"/>
        <end position="441"/>
    </location>
</feature>
<feature type="region of interest" description="Disordered" evidence="1">
    <location>
        <begin position="32"/>
        <end position="79"/>
    </location>
</feature>
<evidence type="ECO:0000313" key="4">
    <source>
        <dbReference type="EMBL" id="CAH0392417.1"/>
    </source>
</evidence>
<evidence type="ECO:0000313" key="5">
    <source>
        <dbReference type="Proteomes" id="UP001152759"/>
    </source>
</evidence>
<keyword evidence="2" id="KW-0812">Transmembrane</keyword>
<organism evidence="4 5">
    <name type="scientific">Bemisia tabaci</name>
    <name type="common">Sweetpotato whitefly</name>
    <name type="synonym">Aleurodes tabaci</name>
    <dbReference type="NCBI Taxonomy" id="7038"/>
    <lineage>
        <taxon>Eukaryota</taxon>
        <taxon>Metazoa</taxon>
        <taxon>Ecdysozoa</taxon>
        <taxon>Arthropoda</taxon>
        <taxon>Hexapoda</taxon>
        <taxon>Insecta</taxon>
        <taxon>Pterygota</taxon>
        <taxon>Neoptera</taxon>
        <taxon>Paraneoptera</taxon>
        <taxon>Hemiptera</taxon>
        <taxon>Sternorrhyncha</taxon>
        <taxon>Aleyrodoidea</taxon>
        <taxon>Aleyrodidae</taxon>
        <taxon>Aleyrodinae</taxon>
        <taxon>Bemisia</taxon>
    </lineage>
</organism>
<feature type="region of interest" description="Disordered" evidence="1">
    <location>
        <begin position="232"/>
        <end position="254"/>
    </location>
</feature>
<evidence type="ECO:0000256" key="1">
    <source>
        <dbReference type="SAM" id="MobiDB-lite"/>
    </source>
</evidence>
<dbReference type="EMBL" id="OU963867">
    <property type="protein sequence ID" value="CAH0392417.1"/>
    <property type="molecule type" value="Genomic_DNA"/>
</dbReference>